<dbReference type="Proteomes" id="UP000295150">
    <property type="component" value="Unassembled WGS sequence"/>
</dbReference>
<reference evidence="2 3" key="1">
    <citation type="submission" date="2019-03" db="EMBL/GenBank/DDBJ databases">
        <title>Freshwater and sediment microbial communities from various areas in North America, analyzing microbe dynamics in response to fracking.</title>
        <authorList>
            <person name="Lamendella R."/>
        </authorList>
    </citation>
    <scope>NUCLEOTIDE SEQUENCE [LARGE SCALE GENOMIC DNA]</scope>
    <source>
        <strain evidence="2 3">1_TX</strain>
    </source>
</reference>
<evidence type="ECO:0000313" key="3">
    <source>
        <dbReference type="Proteomes" id="UP000295150"/>
    </source>
</evidence>
<comment type="caution">
    <text evidence="2">The sequence shown here is derived from an EMBL/GenBank/DDBJ whole genome shotgun (WGS) entry which is preliminary data.</text>
</comment>
<keyword evidence="3" id="KW-1185">Reference proteome</keyword>
<evidence type="ECO:0000313" key="2">
    <source>
        <dbReference type="EMBL" id="TDO06165.1"/>
    </source>
</evidence>
<gene>
    <name evidence="2" type="ORF">DFO68_11286</name>
</gene>
<dbReference type="OrthoDB" id="9800877at2"/>
<dbReference type="Pfam" id="PF03050">
    <property type="entry name" value="DDE_Tnp_IS66"/>
    <property type="match status" value="1"/>
</dbReference>
<name>A0A4R6HEE6_9GAMM</name>
<proteinExistence type="predicted"/>
<accession>A0A4R6HEE6</accession>
<dbReference type="PANTHER" id="PTHR33678:SF1">
    <property type="entry name" value="BLL1576 PROTEIN"/>
    <property type="match status" value="1"/>
</dbReference>
<protein>
    <submittedName>
        <fullName evidence="2">Transposase IS66 family protein</fullName>
    </submittedName>
</protein>
<dbReference type="AlphaFoldDB" id="A0A4R6HEE6"/>
<organism evidence="2 3">
    <name type="scientific">Halomonas ventosae</name>
    <dbReference type="NCBI Taxonomy" id="229007"/>
    <lineage>
        <taxon>Bacteria</taxon>
        <taxon>Pseudomonadati</taxon>
        <taxon>Pseudomonadota</taxon>
        <taxon>Gammaproteobacteria</taxon>
        <taxon>Oceanospirillales</taxon>
        <taxon>Halomonadaceae</taxon>
        <taxon>Halomonas</taxon>
    </lineage>
</organism>
<dbReference type="EMBL" id="SNWH01000012">
    <property type="protein sequence ID" value="TDO06165.1"/>
    <property type="molecule type" value="Genomic_DNA"/>
</dbReference>
<dbReference type="InterPro" id="IPR052344">
    <property type="entry name" value="Transposase-related"/>
</dbReference>
<evidence type="ECO:0000259" key="1">
    <source>
        <dbReference type="Pfam" id="PF03050"/>
    </source>
</evidence>
<feature type="domain" description="Transposase IS66 central" evidence="1">
    <location>
        <begin position="1"/>
        <end position="203"/>
    </location>
</feature>
<dbReference type="PANTHER" id="PTHR33678">
    <property type="entry name" value="BLL1576 PROTEIN"/>
    <property type="match status" value="1"/>
</dbReference>
<sequence>MDETPIKAGRKAKGKMKEAWFWPLYGDHDEISFTFSPSRAKAHIDKVLGEHFEGVLLTDGNASYARYVEKKPGITHAECWAHTRRHFEKARESDPAADEALLHIAGIYAMETWIREKGREGPDKRQARTDYSEPRVKAFWQWCDHQINRGDMEPGHPLRKAVEYALKRQRSLDVFLSDPDVPIDTNHLERGLRCIPMGKKTGCSAGAMSAPSMSVSCRAC</sequence>
<dbReference type="InterPro" id="IPR004291">
    <property type="entry name" value="Transposase_IS66_central"/>
</dbReference>